<gene>
    <name evidence="2" type="ORF">ACJMK2_016731</name>
</gene>
<organism evidence="2 3">
    <name type="scientific">Sinanodonta woodiana</name>
    <name type="common">Chinese pond mussel</name>
    <name type="synonym">Anodonta woodiana</name>
    <dbReference type="NCBI Taxonomy" id="1069815"/>
    <lineage>
        <taxon>Eukaryota</taxon>
        <taxon>Metazoa</taxon>
        <taxon>Spiralia</taxon>
        <taxon>Lophotrochozoa</taxon>
        <taxon>Mollusca</taxon>
        <taxon>Bivalvia</taxon>
        <taxon>Autobranchia</taxon>
        <taxon>Heteroconchia</taxon>
        <taxon>Palaeoheterodonta</taxon>
        <taxon>Unionida</taxon>
        <taxon>Unionoidea</taxon>
        <taxon>Unionidae</taxon>
        <taxon>Unioninae</taxon>
        <taxon>Sinanodonta</taxon>
    </lineage>
</organism>
<dbReference type="AlphaFoldDB" id="A0ABD3UY05"/>
<proteinExistence type="predicted"/>
<evidence type="ECO:0000256" key="1">
    <source>
        <dbReference type="SAM" id="SignalP"/>
    </source>
</evidence>
<name>A0ABD3UY05_SINWO</name>
<protein>
    <submittedName>
        <fullName evidence="2">Uncharacterized protein</fullName>
    </submittedName>
</protein>
<reference evidence="2 3" key="1">
    <citation type="submission" date="2024-11" db="EMBL/GenBank/DDBJ databases">
        <title>Chromosome-level genome assembly of the freshwater bivalve Anodonta woodiana.</title>
        <authorList>
            <person name="Chen X."/>
        </authorList>
    </citation>
    <scope>NUCLEOTIDE SEQUENCE [LARGE SCALE GENOMIC DNA]</scope>
    <source>
        <strain evidence="2">MN2024</strain>
        <tissue evidence="2">Gills</tissue>
    </source>
</reference>
<feature type="signal peptide" evidence="1">
    <location>
        <begin position="1"/>
        <end position="27"/>
    </location>
</feature>
<evidence type="ECO:0000313" key="3">
    <source>
        <dbReference type="Proteomes" id="UP001634394"/>
    </source>
</evidence>
<feature type="chain" id="PRO_5044884706" evidence="1">
    <location>
        <begin position="28"/>
        <end position="209"/>
    </location>
</feature>
<sequence>MNIHFKKMKQFVVSLILGLLCPRPGEATHISESLHQGICLCTNEPNVVVIKNPGLRDSVIGTLDSDKCYISNGGVLHVDGNTWYELRAVGGAQLAWVDGFYMTLSDIKTCNPNLNFTSPINTGSRNSCVIYGNTFIHGHKFQVHGLFCTCDNGLPACSFTGHHCESGGGFYPDRSTFVSNGQICTCSNGTATCKSLDPSSGTHPGDFVG</sequence>
<keyword evidence="1" id="KW-0732">Signal</keyword>
<accession>A0ABD3UY05</accession>
<comment type="caution">
    <text evidence="2">The sequence shown here is derived from an EMBL/GenBank/DDBJ whole genome shotgun (WGS) entry which is preliminary data.</text>
</comment>
<dbReference type="Proteomes" id="UP001634394">
    <property type="component" value="Unassembled WGS sequence"/>
</dbReference>
<keyword evidence="3" id="KW-1185">Reference proteome</keyword>
<dbReference type="EMBL" id="JBJQND010000015">
    <property type="protein sequence ID" value="KAL3853165.1"/>
    <property type="molecule type" value="Genomic_DNA"/>
</dbReference>
<evidence type="ECO:0000313" key="2">
    <source>
        <dbReference type="EMBL" id="KAL3853165.1"/>
    </source>
</evidence>